<evidence type="ECO:0000313" key="4">
    <source>
        <dbReference type="Proteomes" id="UP000013827"/>
    </source>
</evidence>
<dbReference type="InterPro" id="IPR027417">
    <property type="entry name" value="P-loop_NTPase"/>
</dbReference>
<dbReference type="EnsemblProtists" id="EOD19101">
    <property type="protein sequence ID" value="EOD19101"/>
    <property type="gene ID" value="EMIHUDRAFT_75561"/>
</dbReference>
<proteinExistence type="inferred from homology"/>
<dbReference type="Proteomes" id="UP000013827">
    <property type="component" value="Unassembled WGS sequence"/>
</dbReference>
<dbReference type="Pfam" id="PF01121">
    <property type="entry name" value="CoaE"/>
    <property type="match status" value="1"/>
</dbReference>
<protein>
    <recommendedName>
        <fullName evidence="5">Dephospho-CoA kinase</fullName>
    </recommendedName>
</protein>
<dbReference type="Gene3D" id="3.40.50.300">
    <property type="entry name" value="P-loop containing nucleotide triphosphate hydrolases"/>
    <property type="match status" value="1"/>
</dbReference>
<dbReference type="AlphaFoldDB" id="A0A0D3J6G6"/>
<dbReference type="CDD" id="cd02022">
    <property type="entry name" value="DPCK"/>
    <property type="match status" value="1"/>
</dbReference>
<dbReference type="PANTHER" id="PTHR10695:SF46">
    <property type="entry name" value="BIFUNCTIONAL COENZYME A SYNTHASE-RELATED"/>
    <property type="match status" value="1"/>
</dbReference>
<dbReference type="GeneID" id="17264646"/>
<keyword evidence="4" id="KW-1185">Reference proteome</keyword>
<dbReference type="PROSITE" id="PS51219">
    <property type="entry name" value="DPCK"/>
    <property type="match status" value="1"/>
</dbReference>
<evidence type="ECO:0000313" key="3">
    <source>
        <dbReference type="EnsemblProtists" id="EOD19101"/>
    </source>
</evidence>
<organism evidence="3 4">
    <name type="scientific">Emiliania huxleyi (strain CCMP1516)</name>
    <dbReference type="NCBI Taxonomy" id="280463"/>
    <lineage>
        <taxon>Eukaryota</taxon>
        <taxon>Haptista</taxon>
        <taxon>Haptophyta</taxon>
        <taxon>Prymnesiophyceae</taxon>
        <taxon>Isochrysidales</taxon>
        <taxon>Noelaerhabdaceae</taxon>
        <taxon>Emiliania</taxon>
    </lineage>
</organism>
<name>A0A0D3J6G6_EMIH1</name>
<dbReference type="STRING" id="2903.R1E7W2"/>
<dbReference type="InterPro" id="IPR001977">
    <property type="entry name" value="Depp_CoAkinase"/>
</dbReference>
<dbReference type="GO" id="GO:0004140">
    <property type="term" value="F:dephospho-CoA kinase activity"/>
    <property type="evidence" value="ECO:0007669"/>
    <property type="project" value="InterPro"/>
</dbReference>
<dbReference type="eggNOG" id="KOG3220">
    <property type="taxonomic scope" value="Eukaryota"/>
</dbReference>
<dbReference type="RefSeq" id="XP_005771530.1">
    <property type="nucleotide sequence ID" value="XM_005771473.1"/>
</dbReference>
<sequence length="208" mass="21936">MRIVGLTGGIACGKSAVSTAAASWGLRVIDMDEIARRVVCPGLPAYTDIVAAFGDGALLPSGELNRTEVGRIAFSDREKRRALNAATHRPMLMQLLAELAAALFGGEAAVLIDAPLLFETSLHWLCCTTLVVAVAEATQPERLRKARLRARDGFSAEEAEKRIAAQMPLAEKCARADAVIDNEGTRDELAARAATILDAAGAIAGQTP</sequence>
<keyword evidence="2" id="KW-0067">ATP-binding</keyword>
<dbReference type="SUPFAM" id="SSF52540">
    <property type="entry name" value="P-loop containing nucleoside triphosphate hydrolases"/>
    <property type="match status" value="1"/>
</dbReference>
<dbReference type="GO" id="GO:0005524">
    <property type="term" value="F:ATP binding"/>
    <property type="evidence" value="ECO:0007669"/>
    <property type="project" value="UniProtKB-KW"/>
</dbReference>
<dbReference type="KEGG" id="ehx:EMIHUDRAFT_75561"/>
<dbReference type="HOGENOM" id="CLU_057180_0_0_1"/>
<dbReference type="GO" id="GO:0015937">
    <property type="term" value="P:coenzyme A biosynthetic process"/>
    <property type="evidence" value="ECO:0007669"/>
    <property type="project" value="InterPro"/>
</dbReference>
<dbReference type="PaxDb" id="2903-EOD19101"/>
<dbReference type="NCBIfam" id="TIGR00152">
    <property type="entry name" value="dephospho-CoA kinase"/>
    <property type="match status" value="1"/>
</dbReference>
<evidence type="ECO:0000256" key="1">
    <source>
        <dbReference type="ARBA" id="ARBA00022741"/>
    </source>
</evidence>
<dbReference type="PANTHER" id="PTHR10695">
    <property type="entry name" value="DEPHOSPHO-COA KINASE-RELATED"/>
    <property type="match status" value="1"/>
</dbReference>
<accession>A0A0D3J6G6</accession>
<reference evidence="4" key="1">
    <citation type="journal article" date="2013" name="Nature">
        <title>Pan genome of the phytoplankton Emiliania underpins its global distribution.</title>
        <authorList>
            <person name="Read B.A."/>
            <person name="Kegel J."/>
            <person name="Klute M.J."/>
            <person name="Kuo A."/>
            <person name="Lefebvre S.C."/>
            <person name="Maumus F."/>
            <person name="Mayer C."/>
            <person name="Miller J."/>
            <person name="Monier A."/>
            <person name="Salamov A."/>
            <person name="Young J."/>
            <person name="Aguilar M."/>
            <person name="Claverie J.M."/>
            <person name="Frickenhaus S."/>
            <person name="Gonzalez K."/>
            <person name="Herman E.K."/>
            <person name="Lin Y.C."/>
            <person name="Napier J."/>
            <person name="Ogata H."/>
            <person name="Sarno A.F."/>
            <person name="Shmutz J."/>
            <person name="Schroeder D."/>
            <person name="de Vargas C."/>
            <person name="Verret F."/>
            <person name="von Dassow P."/>
            <person name="Valentin K."/>
            <person name="Van de Peer Y."/>
            <person name="Wheeler G."/>
            <person name="Dacks J.B."/>
            <person name="Delwiche C.F."/>
            <person name="Dyhrman S.T."/>
            <person name="Glockner G."/>
            <person name="John U."/>
            <person name="Richards T."/>
            <person name="Worden A.Z."/>
            <person name="Zhang X."/>
            <person name="Grigoriev I.V."/>
            <person name="Allen A.E."/>
            <person name="Bidle K."/>
            <person name="Borodovsky M."/>
            <person name="Bowler C."/>
            <person name="Brownlee C."/>
            <person name="Cock J.M."/>
            <person name="Elias M."/>
            <person name="Gladyshev V.N."/>
            <person name="Groth M."/>
            <person name="Guda C."/>
            <person name="Hadaegh A."/>
            <person name="Iglesias-Rodriguez M.D."/>
            <person name="Jenkins J."/>
            <person name="Jones B.M."/>
            <person name="Lawson T."/>
            <person name="Leese F."/>
            <person name="Lindquist E."/>
            <person name="Lobanov A."/>
            <person name="Lomsadze A."/>
            <person name="Malik S.B."/>
            <person name="Marsh M.E."/>
            <person name="Mackinder L."/>
            <person name="Mock T."/>
            <person name="Mueller-Roeber B."/>
            <person name="Pagarete A."/>
            <person name="Parker M."/>
            <person name="Probert I."/>
            <person name="Quesneville H."/>
            <person name="Raines C."/>
            <person name="Rensing S.A."/>
            <person name="Riano-Pachon D.M."/>
            <person name="Richier S."/>
            <person name="Rokitta S."/>
            <person name="Shiraiwa Y."/>
            <person name="Soanes D.M."/>
            <person name="van der Giezen M."/>
            <person name="Wahlund T.M."/>
            <person name="Williams B."/>
            <person name="Wilson W."/>
            <person name="Wolfe G."/>
            <person name="Wurch L.L."/>
        </authorList>
    </citation>
    <scope>NUCLEOTIDE SEQUENCE</scope>
</reference>
<evidence type="ECO:0008006" key="5">
    <source>
        <dbReference type="Google" id="ProtNLM"/>
    </source>
</evidence>
<keyword evidence="1" id="KW-0547">Nucleotide-binding</keyword>
<evidence type="ECO:0000256" key="2">
    <source>
        <dbReference type="ARBA" id="ARBA00022840"/>
    </source>
</evidence>
<dbReference type="HAMAP" id="MF_00376">
    <property type="entry name" value="Dephospho_CoA_kinase"/>
    <property type="match status" value="1"/>
</dbReference>
<reference evidence="3" key="2">
    <citation type="submission" date="2024-10" db="UniProtKB">
        <authorList>
            <consortium name="EnsemblProtists"/>
        </authorList>
    </citation>
    <scope>IDENTIFICATION</scope>
</reference>